<feature type="region of interest" description="Disordered" evidence="3">
    <location>
        <begin position="262"/>
        <end position="297"/>
    </location>
</feature>
<dbReference type="SUPFAM" id="SSF54928">
    <property type="entry name" value="RNA-binding domain, RBD"/>
    <property type="match status" value="1"/>
</dbReference>
<dbReference type="PANTHER" id="PTHR12603:SF0">
    <property type="entry name" value="CCR4-NOT TRANSCRIPTION COMPLEX SUBUNIT 4"/>
    <property type="match status" value="1"/>
</dbReference>
<dbReference type="RefSeq" id="XP_002681726.1">
    <property type="nucleotide sequence ID" value="XM_002681680.1"/>
</dbReference>
<dbReference type="SUPFAM" id="SSF57850">
    <property type="entry name" value="RING/U-box"/>
    <property type="match status" value="1"/>
</dbReference>
<feature type="region of interest" description="Disordered" evidence="3">
    <location>
        <begin position="64"/>
        <end position="86"/>
    </location>
</feature>
<dbReference type="SMART" id="SM00361">
    <property type="entry name" value="RRM_1"/>
    <property type="match status" value="1"/>
</dbReference>
<dbReference type="PROSITE" id="PS50089">
    <property type="entry name" value="ZF_RING_2"/>
    <property type="match status" value="1"/>
</dbReference>
<dbReference type="CDD" id="cd12438">
    <property type="entry name" value="RRM_CNOT4"/>
    <property type="match status" value="1"/>
</dbReference>
<feature type="compositionally biased region" description="Acidic residues" evidence="3">
    <location>
        <begin position="268"/>
        <end position="278"/>
    </location>
</feature>
<dbReference type="AlphaFoldDB" id="D2V231"/>
<evidence type="ECO:0000259" key="6">
    <source>
        <dbReference type="PROSITE" id="PS50103"/>
    </source>
</evidence>
<name>D2V231_NAEGR</name>
<evidence type="ECO:0000256" key="2">
    <source>
        <dbReference type="PROSITE-ProRule" id="PRU00723"/>
    </source>
</evidence>
<accession>D2V231</accession>
<feature type="region of interest" description="Disordered" evidence="3">
    <location>
        <begin position="724"/>
        <end position="779"/>
    </location>
</feature>
<reference evidence="7 8" key="1">
    <citation type="journal article" date="2010" name="Cell">
        <title>The genome of Naegleria gruberi illuminates early eukaryotic versatility.</title>
        <authorList>
            <person name="Fritz-Laylin L.K."/>
            <person name="Prochnik S.E."/>
            <person name="Ginger M.L."/>
            <person name="Dacks J.B."/>
            <person name="Carpenter M.L."/>
            <person name="Field M.C."/>
            <person name="Kuo A."/>
            <person name="Paredez A."/>
            <person name="Chapman J."/>
            <person name="Pham J."/>
            <person name="Shu S."/>
            <person name="Neupane R."/>
            <person name="Cipriano M."/>
            <person name="Mancuso J."/>
            <person name="Tu H."/>
            <person name="Salamov A."/>
            <person name="Lindquist E."/>
            <person name="Shapiro H."/>
            <person name="Lucas S."/>
            <person name="Grigoriev I.V."/>
            <person name="Cande W.Z."/>
            <person name="Fulton C."/>
            <person name="Rokhsar D.S."/>
            <person name="Dawson S.C."/>
        </authorList>
    </citation>
    <scope>NUCLEOTIDE SEQUENCE [LARGE SCALE GENOMIC DNA]</scope>
    <source>
        <strain evidence="7 8">NEG-M</strain>
    </source>
</reference>
<dbReference type="Pfam" id="PF14570">
    <property type="entry name" value="zf-RING_4"/>
    <property type="match status" value="1"/>
</dbReference>
<organism evidence="8">
    <name type="scientific">Naegleria gruberi</name>
    <name type="common">Amoeba</name>
    <dbReference type="NCBI Taxonomy" id="5762"/>
    <lineage>
        <taxon>Eukaryota</taxon>
        <taxon>Discoba</taxon>
        <taxon>Heterolobosea</taxon>
        <taxon>Tetramitia</taxon>
        <taxon>Eutetramitia</taxon>
        <taxon>Vahlkampfiidae</taxon>
        <taxon>Naegleria</taxon>
    </lineage>
</organism>
<evidence type="ECO:0000256" key="1">
    <source>
        <dbReference type="PROSITE-ProRule" id="PRU00176"/>
    </source>
</evidence>
<dbReference type="VEuPathDB" id="AmoebaDB:NAEGRDRAFT_78235"/>
<feature type="compositionally biased region" description="Polar residues" evidence="3">
    <location>
        <begin position="468"/>
        <end position="477"/>
    </location>
</feature>
<dbReference type="STRING" id="5762.D2V231"/>
<keyword evidence="2" id="KW-0479">Metal-binding</keyword>
<dbReference type="CDD" id="cd16618">
    <property type="entry name" value="mRING-HC-C4C4_CNOT4"/>
    <property type="match status" value="1"/>
</dbReference>
<dbReference type="Proteomes" id="UP000006671">
    <property type="component" value="Unassembled WGS sequence"/>
</dbReference>
<dbReference type="eggNOG" id="KOG2068">
    <property type="taxonomic scope" value="Eukaryota"/>
</dbReference>
<dbReference type="InParanoid" id="D2V231"/>
<dbReference type="GO" id="GO:0016567">
    <property type="term" value="P:protein ubiquitination"/>
    <property type="evidence" value="ECO:0007669"/>
    <property type="project" value="TreeGrafter"/>
</dbReference>
<proteinExistence type="predicted"/>
<dbReference type="InterPro" id="IPR039515">
    <property type="entry name" value="NOT4_mRING-HC-C4C4"/>
</dbReference>
<dbReference type="KEGG" id="ngr:NAEGRDRAFT_78235"/>
<dbReference type="PROSITE" id="PS50102">
    <property type="entry name" value="RRM"/>
    <property type="match status" value="1"/>
</dbReference>
<feature type="region of interest" description="Disordered" evidence="3">
    <location>
        <begin position="403"/>
        <end position="482"/>
    </location>
</feature>
<dbReference type="EMBL" id="GG738849">
    <property type="protein sequence ID" value="EFC48982.1"/>
    <property type="molecule type" value="Genomic_DNA"/>
</dbReference>
<feature type="domain" description="RRM" evidence="5">
    <location>
        <begin position="101"/>
        <end position="190"/>
    </location>
</feature>
<keyword evidence="2" id="KW-0862">Zinc</keyword>
<feature type="compositionally biased region" description="Basic and acidic residues" evidence="3">
    <location>
        <begin position="331"/>
        <end position="341"/>
    </location>
</feature>
<dbReference type="PANTHER" id="PTHR12603">
    <property type="entry name" value="CCR4-NOT TRANSCRIPTION COMPLEX RELATED"/>
    <property type="match status" value="1"/>
</dbReference>
<dbReference type="GO" id="GO:0030014">
    <property type="term" value="C:CCR4-NOT complex"/>
    <property type="evidence" value="ECO:0007669"/>
    <property type="project" value="InterPro"/>
</dbReference>
<dbReference type="OrthoDB" id="1923159at2759"/>
<dbReference type="InterPro" id="IPR003954">
    <property type="entry name" value="RRM_euk-type"/>
</dbReference>
<dbReference type="InterPro" id="IPR013083">
    <property type="entry name" value="Znf_RING/FYVE/PHD"/>
</dbReference>
<dbReference type="PROSITE" id="PS50103">
    <property type="entry name" value="ZF_C3H1"/>
    <property type="match status" value="1"/>
</dbReference>
<dbReference type="Gene3D" id="3.30.40.10">
    <property type="entry name" value="Zinc/RING finger domain, C3HC4 (zinc finger)"/>
    <property type="match status" value="1"/>
</dbReference>
<dbReference type="InterPro" id="IPR000504">
    <property type="entry name" value="RRM_dom"/>
</dbReference>
<keyword evidence="8" id="KW-1185">Reference proteome</keyword>
<dbReference type="GO" id="GO:0003723">
    <property type="term" value="F:RNA binding"/>
    <property type="evidence" value="ECO:0007669"/>
    <property type="project" value="UniProtKB-UniRule"/>
</dbReference>
<dbReference type="InterPro" id="IPR012677">
    <property type="entry name" value="Nucleotide-bd_a/b_plait_sf"/>
</dbReference>
<dbReference type="Gene3D" id="3.30.70.330">
    <property type="match status" value="1"/>
</dbReference>
<feature type="compositionally biased region" description="Acidic residues" evidence="3">
    <location>
        <begin position="347"/>
        <end position="361"/>
    </location>
</feature>
<dbReference type="InterPro" id="IPR039780">
    <property type="entry name" value="Mot2"/>
</dbReference>
<evidence type="ECO:0000313" key="7">
    <source>
        <dbReference type="EMBL" id="EFC48982.1"/>
    </source>
</evidence>
<feature type="compositionally biased region" description="Low complexity" evidence="3">
    <location>
        <begin position="634"/>
        <end position="649"/>
    </location>
</feature>
<protein>
    <submittedName>
        <fullName evidence="7">RING zinc finger transcription negative regulator protein</fullName>
    </submittedName>
</protein>
<dbReference type="GO" id="GO:0004842">
    <property type="term" value="F:ubiquitin-protein transferase activity"/>
    <property type="evidence" value="ECO:0007669"/>
    <property type="project" value="InterPro"/>
</dbReference>
<keyword evidence="2" id="KW-0863">Zinc-finger</keyword>
<dbReference type="GO" id="GO:0008270">
    <property type="term" value="F:zinc ion binding"/>
    <property type="evidence" value="ECO:0007669"/>
    <property type="project" value="UniProtKB-KW"/>
</dbReference>
<dbReference type="InterPro" id="IPR035979">
    <property type="entry name" value="RBD_domain_sf"/>
</dbReference>
<dbReference type="InterPro" id="IPR000571">
    <property type="entry name" value="Znf_CCCH"/>
</dbReference>
<feature type="domain" description="C3H1-type" evidence="6">
    <location>
        <begin position="187"/>
        <end position="214"/>
    </location>
</feature>
<evidence type="ECO:0000259" key="5">
    <source>
        <dbReference type="PROSITE" id="PS50102"/>
    </source>
</evidence>
<dbReference type="GeneID" id="8862354"/>
<evidence type="ECO:0000256" key="3">
    <source>
        <dbReference type="SAM" id="MobiDB-lite"/>
    </source>
</evidence>
<gene>
    <name evidence="7" type="ORF">NAEGRDRAFT_78235</name>
</gene>
<feature type="compositionally biased region" description="Low complexity" evidence="3">
    <location>
        <begin position="441"/>
        <end position="467"/>
    </location>
</feature>
<feature type="region of interest" description="Disordered" evidence="3">
    <location>
        <begin position="310"/>
        <end position="363"/>
    </location>
</feature>
<feature type="compositionally biased region" description="Basic residues" evidence="3">
    <location>
        <begin position="413"/>
        <end position="434"/>
    </location>
</feature>
<dbReference type="InterPro" id="IPR034261">
    <property type="entry name" value="CNOT4_RRM"/>
</dbReference>
<evidence type="ECO:0000313" key="8">
    <source>
        <dbReference type="Proteomes" id="UP000006671"/>
    </source>
</evidence>
<keyword evidence="1" id="KW-0694">RNA-binding</keyword>
<feature type="domain" description="RING-type" evidence="4">
    <location>
        <begin position="12"/>
        <end position="54"/>
    </location>
</feature>
<evidence type="ECO:0000259" key="4">
    <source>
        <dbReference type="PROSITE" id="PS50089"/>
    </source>
</evidence>
<sequence>MSDYSSDEDTTCPICCEDLDITDKHFQPCPCGFKICSWCWNKIDNTSKRCPNCRREYEKSNIEFTPPDPELIQQEKKQKEKKKKPHINRKQLANVRVIQRNLVYVVGLTLVVAKHDWLKHQDNFGKYGKIKKVVINKSNLHNSTHIASNRTPTVSAYITYVRKEDAYKAIRAVDKTYLDAKQLRASFGTTKYCAYFLKGIPCTNPDCMYLHEYGNDEDTFNKDEIVLRNGLPVPHNLEKMSQFYPPDDDSQPIDKHFWKYQNSNKEPEGDESNEDDDLSAGGANSRSNPLRHYDIMDDDDDNLLEEDLQDDDYADDSIGNTRPRTSSSSRSRHEYDHHSIDDYYYGGDDDGEEEEEDDEVQTEYADLTTKVLDNSKESILPKTARWGQPTTPIVTPAVTSPIIPVNLPTNITKSKKKNKIKNKNKNKNKNKKSKQKETEATEASTETTEASTTTITTNDTNNTEANSCSSGRSSTDPSGEDLISENQEKVAISVIDNININEESTLDQVESQILETHPTLEMLGLESGQQPISSDRSALLALVDSKPTTNGFNGFGMDQTQQGTQNSFTAPQNYQQVQNQYYGYPQQVQQLFATFQYDPYYQYYGDAWSNGNQNVDTKRTSSRFFGGNPSSDAPPQQQQQPSQQSQPQQMPHHYPYGGHGMDWNMQSVPYLSGSGSGQQTSRFFGGSSNGQGNEQMFNNADLQNSFRALLPNVNITFAKNEGQQNNVDWGMNATETEPNHQQKQVDPYGVNQQQQQAYSGFFTQQNRYPQQTQNSWSWK</sequence>
<feature type="region of interest" description="Disordered" evidence="3">
    <location>
        <begin position="614"/>
        <end position="661"/>
    </location>
</feature>
<dbReference type="InterPro" id="IPR001841">
    <property type="entry name" value="Znf_RING"/>
</dbReference>
<feature type="zinc finger region" description="C3H1-type" evidence="2">
    <location>
        <begin position="187"/>
        <end position="214"/>
    </location>
</feature>